<organism evidence="8 10">
    <name type="scientific">Plasmodiophora brassicae</name>
    <name type="common">Clubroot disease agent</name>
    <dbReference type="NCBI Taxonomy" id="37360"/>
    <lineage>
        <taxon>Eukaryota</taxon>
        <taxon>Sar</taxon>
        <taxon>Rhizaria</taxon>
        <taxon>Endomyxa</taxon>
        <taxon>Phytomyxea</taxon>
        <taxon>Plasmodiophorida</taxon>
        <taxon>Plasmodiophoridae</taxon>
        <taxon>Plasmodiophora</taxon>
    </lineage>
</organism>
<dbReference type="InterPro" id="IPR007941">
    <property type="entry name" value="DUF726"/>
</dbReference>
<accession>A0A0G4INA3</accession>
<reference evidence="9 11" key="2">
    <citation type="submission" date="2018-03" db="EMBL/GenBank/DDBJ databases">
        <authorList>
            <person name="Fogelqvist J."/>
        </authorList>
    </citation>
    <scope>NUCLEOTIDE SEQUENCE [LARGE SCALE GENOMIC DNA]</scope>
</reference>
<dbReference type="Pfam" id="PF05277">
    <property type="entry name" value="DUF726"/>
    <property type="match status" value="1"/>
</dbReference>
<dbReference type="PANTHER" id="PTHR17920">
    <property type="entry name" value="TRANSMEMBRANE AND COILED-COIL DOMAIN-CONTAINING PROTEIN 4 TMCO4"/>
    <property type="match status" value="1"/>
</dbReference>
<gene>
    <name evidence="8" type="ORF">PBRA_005320</name>
    <name evidence="9" type="ORF">PLBR_LOCUS2594</name>
</gene>
<feature type="transmembrane region" description="Helical" evidence="7">
    <location>
        <begin position="259"/>
        <end position="286"/>
    </location>
</feature>
<feature type="transmembrane region" description="Helical" evidence="7">
    <location>
        <begin position="382"/>
        <end position="403"/>
    </location>
</feature>
<feature type="transmembrane region" description="Helical" evidence="7">
    <location>
        <begin position="224"/>
        <end position="253"/>
    </location>
</feature>
<evidence type="ECO:0000313" key="8">
    <source>
        <dbReference type="EMBL" id="CEO96716.1"/>
    </source>
</evidence>
<keyword evidence="10" id="KW-1185">Reference proteome</keyword>
<evidence type="ECO:0000313" key="11">
    <source>
        <dbReference type="Proteomes" id="UP000290189"/>
    </source>
</evidence>
<dbReference type="Proteomes" id="UP000039324">
    <property type="component" value="Unassembled WGS sequence"/>
</dbReference>
<evidence type="ECO:0000256" key="3">
    <source>
        <dbReference type="ARBA" id="ARBA00022692"/>
    </source>
</evidence>
<proteinExistence type="inferred from homology"/>
<keyword evidence="4 7" id="KW-1133">Transmembrane helix</keyword>
<keyword evidence="9" id="KW-0496">Mitochondrion</keyword>
<dbReference type="PANTHER" id="PTHR17920:SF3">
    <property type="entry name" value="TRANSMEMBRANE AND COILED-COIL DOMAIN-CONTAINING PROTEIN 4"/>
    <property type="match status" value="1"/>
</dbReference>
<dbReference type="AlphaFoldDB" id="A0A0G4INA3"/>
<keyword evidence="5 7" id="KW-0472">Membrane</keyword>
<geneLocation type="mitochondrion" evidence="9"/>
<evidence type="ECO:0000313" key="9">
    <source>
        <dbReference type="EMBL" id="SPQ95379.1"/>
    </source>
</evidence>
<evidence type="ECO:0008006" key="12">
    <source>
        <dbReference type="Google" id="ProtNLM"/>
    </source>
</evidence>
<evidence type="ECO:0000256" key="1">
    <source>
        <dbReference type="ARBA" id="ARBA00004141"/>
    </source>
</evidence>
<feature type="compositionally biased region" description="Polar residues" evidence="6">
    <location>
        <begin position="16"/>
        <end position="28"/>
    </location>
</feature>
<keyword evidence="3 7" id="KW-0812">Transmembrane</keyword>
<dbReference type="Proteomes" id="UP000290189">
    <property type="component" value="Unassembled WGS sequence"/>
</dbReference>
<dbReference type="SUPFAM" id="SSF53474">
    <property type="entry name" value="alpha/beta-Hydrolases"/>
    <property type="match status" value="1"/>
</dbReference>
<dbReference type="OrthoDB" id="277931at2759"/>
<dbReference type="InterPro" id="IPR029058">
    <property type="entry name" value="AB_hydrolase_fold"/>
</dbReference>
<dbReference type="OMA" id="MERTSHN"/>
<evidence type="ECO:0000256" key="2">
    <source>
        <dbReference type="ARBA" id="ARBA00009824"/>
    </source>
</evidence>
<evidence type="ECO:0000256" key="7">
    <source>
        <dbReference type="SAM" id="Phobius"/>
    </source>
</evidence>
<feature type="region of interest" description="Disordered" evidence="6">
    <location>
        <begin position="1"/>
        <end position="45"/>
    </location>
</feature>
<evidence type="ECO:0000313" key="10">
    <source>
        <dbReference type="Proteomes" id="UP000039324"/>
    </source>
</evidence>
<evidence type="ECO:0000256" key="6">
    <source>
        <dbReference type="SAM" id="MobiDB-lite"/>
    </source>
</evidence>
<name>A0A0G4INA3_PLABS</name>
<evidence type="ECO:0000256" key="4">
    <source>
        <dbReference type="ARBA" id="ARBA00022989"/>
    </source>
</evidence>
<dbReference type="EMBL" id="CDSF01000076">
    <property type="protein sequence ID" value="CEO96716.1"/>
    <property type="molecule type" value="Genomic_DNA"/>
</dbReference>
<comment type="subcellular location">
    <subcellularLocation>
        <location evidence="1">Membrane</location>
        <topology evidence="1">Multi-pass membrane protein</topology>
    </subcellularLocation>
</comment>
<evidence type="ECO:0000256" key="5">
    <source>
        <dbReference type="ARBA" id="ARBA00023136"/>
    </source>
</evidence>
<dbReference type="GO" id="GO:0016020">
    <property type="term" value="C:membrane"/>
    <property type="evidence" value="ECO:0007669"/>
    <property type="project" value="UniProtKB-SubCell"/>
</dbReference>
<dbReference type="EMBL" id="OVEO01000004">
    <property type="protein sequence ID" value="SPQ95379.1"/>
    <property type="molecule type" value="Genomic_DNA"/>
</dbReference>
<reference evidence="8 10" key="1">
    <citation type="submission" date="2015-02" db="EMBL/GenBank/DDBJ databases">
        <authorList>
            <person name="Chooi Y.-H."/>
        </authorList>
    </citation>
    <scope>NUCLEOTIDE SEQUENCE [LARGE SCALE GENOMIC DNA]</scope>
    <source>
        <strain evidence="8">E3</strain>
    </source>
</reference>
<comment type="similarity">
    <text evidence="2">Belongs to the TMCO4 family.</text>
</comment>
<sequence>MDDEDDESTAALLDETGTSVSLGDSEQNPDAPVPVRESSSSFGAHRRYIRPERDASPASSPLPHVPIDPDADIMRRNLNLDQQRCFANVIACLLPNDPDNLQFSAEFFDELTEYLDLIEYRPSFHPLLMSKNINPRPFAEDMELSSTVEKAQLLIDLLLFFTSRFQTYDARLRIVLVQLADLFRVSWHWVVQEESALMHMLKSDVSAAEISSPRTSKAKKWAKVGAAVAISSSLFVVTAGLAAPALGAGIVALGAGSGVGAFIGSTAGTAIVSGLMGATGGGLAGYKMNRRVQDIREFAFRPVDGADRDRDSMLVTICVTGILDDSVGYDELWWPMKAFIPSDCYVLEWETQVLKDTGNGLRNFAKYQLGTQLAQEALRQTLMMGVMTALAWPSAFISASYLIDNPWSLAVSRADQAGTLLADALCARAHGLRPVSLIGYSVGARVIYRALMEMSTRGFEAQGIVQDAFLLGCPESAKPAKWERMQSVVAGRLVNAYSRSDLVLKFLFRAASPTLHVCGLEPVQLDTVENIDLTAMIDGHHTYVTVMPDLLDVIQFACC</sequence>
<protein>
    <recommendedName>
        <fullName evidence="12">DUF726 domain-containing protein</fullName>
    </recommendedName>
</protein>